<dbReference type="Proteomes" id="UP000198683">
    <property type="component" value="Unassembled WGS sequence"/>
</dbReference>
<accession>A0A1G9EQ22</accession>
<protein>
    <submittedName>
        <fullName evidence="1">Uncharacterized protein</fullName>
    </submittedName>
</protein>
<gene>
    <name evidence="1" type="ORF">SAMN05421874_11182</name>
</gene>
<evidence type="ECO:0000313" key="2">
    <source>
        <dbReference type="Proteomes" id="UP000198683"/>
    </source>
</evidence>
<dbReference type="AlphaFoldDB" id="A0A1G9EQ22"/>
<keyword evidence="2" id="KW-1185">Reference proteome</keyword>
<sequence length="75" mass="7835">MGNESVLCPVCRGVLPASGKGSYTAVRGRLIVSNGYCAGGCAEVVEQPVVDESQVRTQEMARTRPVEALGVVVAR</sequence>
<reference evidence="1 2" key="1">
    <citation type="submission" date="2016-10" db="EMBL/GenBank/DDBJ databases">
        <authorList>
            <person name="de Groot N.N."/>
        </authorList>
    </citation>
    <scope>NUCLEOTIDE SEQUENCE [LARGE SCALE GENOMIC DNA]</scope>
    <source>
        <strain evidence="1 2">CGMCC 4.5681</strain>
    </source>
</reference>
<organism evidence="1 2">
    <name type="scientific">Nonomuraea maritima</name>
    <dbReference type="NCBI Taxonomy" id="683260"/>
    <lineage>
        <taxon>Bacteria</taxon>
        <taxon>Bacillati</taxon>
        <taxon>Actinomycetota</taxon>
        <taxon>Actinomycetes</taxon>
        <taxon>Streptosporangiales</taxon>
        <taxon>Streptosporangiaceae</taxon>
        <taxon>Nonomuraea</taxon>
    </lineage>
</organism>
<proteinExistence type="predicted"/>
<dbReference type="EMBL" id="FNFB01000011">
    <property type="protein sequence ID" value="SDK78246.1"/>
    <property type="molecule type" value="Genomic_DNA"/>
</dbReference>
<evidence type="ECO:0000313" key="1">
    <source>
        <dbReference type="EMBL" id="SDK78246.1"/>
    </source>
</evidence>
<name>A0A1G9EQ22_9ACTN</name>